<dbReference type="EMBL" id="QBIY01011522">
    <property type="protein sequence ID" value="RXN31043.1"/>
    <property type="molecule type" value="Genomic_DNA"/>
</dbReference>
<protein>
    <submittedName>
        <fullName evidence="2">PiggyBac transposable element-derived 4-like protein</fullName>
    </submittedName>
</protein>
<feature type="region of interest" description="Disordered" evidence="1">
    <location>
        <begin position="1"/>
        <end position="32"/>
    </location>
</feature>
<evidence type="ECO:0000256" key="1">
    <source>
        <dbReference type="SAM" id="MobiDB-lite"/>
    </source>
</evidence>
<gene>
    <name evidence="2" type="ORF">ROHU_017279</name>
</gene>
<keyword evidence="3" id="KW-1185">Reference proteome</keyword>
<accession>A0A498NGR8</accession>
<dbReference type="AlphaFoldDB" id="A0A498NGR8"/>
<feature type="compositionally biased region" description="Acidic residues" evidence="1">
    <location>
        <begin position="15"/>
        <end position="32"/>
    </location>
</feature>
<proteinExistence type="predicted"/>
<name>A0A498NGR8_LABRO</name>
<organism evidence="2 3">
    <name type="scientific">Labeo rohita</name>
    <name type="common">Indian major carp</name>
    <name type="synonym">Cyprinus rohita</name>
    <dbReference type="NCBI Taxonomy" id="84645"/>
    <lineage>
        <taxon>Eukaryota</taxon>
        <taxon>Metazoa</taxon>
        <taxon>Chordata</taxon>
        <taxon>Craniata</taxon>
        <taxon>Vertebrata</taxon>
        <taxon>Euteleostomi</taxon>
        <taxon>Actinopterygii</taxon>
        <taxon>Neopterygii</taxon>
        <taxon>Teleostei</taxon>
        <taxon>Ostariophysi</taxon>
        <taxon>Cypriniformes</taxon>
        <taxon>Cyprinidae</taxon>
        <taxon>Labeoninae</taxon>
        <taxon>Labeonini</taxon>
        <taxon>Labeo</taxon>
    </lineage>
</organism>
<sequence length="126" mass="14174">MPRRARKEAAQTNLDSEEECSLSSEEEGEYDDERLHFEERFDPAEDAIADEKVVPSRAPHTRTAHKHPSAFSAVENLKDENEGLMKDTDYKILTTWMLCKQEAGRGGLAGAKNGSLWNTTRDGHRG</sequence>
<dbReference type="Proteomes" id="UP000290572">
    <property type="component" value="Unassembled WGS sequence"/>
</dbReference>
<reference evidence="2" key="1">
    <citation type="submission" date="2018-03" db="EMBL/GenBank/DDBJ databases">
        <title>Draft genome sequence of Rohu Carp (Labeo rohita).</title>
        <authorList>
            <person name="Das P."/>
            <person name="Kushwaha B."/>
            <person name="Joshi C.G."/>
            <person name="Kumar D."/>
            <person name="Nagpure N.S."/>
            <person name="Sahoo L."/>
            <person name="Das S.P."/>
            <person name="Bit A."/>
            <person name="Patnaik S."/>
            <person name="Meher P.K."/>
            <person name="Jayasankar P."/>
            <person name="Koringa P.G."/>
            <person name="Patel N.V."/>
            <person name="Hinsu A.T."/>
            <person name="Kumar R."/>
            <person name="Pandey M."/>
            <person name="Agarwal S."/>
            <person name="Srivastava S."/>
            <person name="Singh M."/>
            <person name="Iquebal M.A."/>
            <person name="Jaiswal S."/>
            <person name="Angadi U.B."/>
            <person name="Kumar N."/>
            <person name="Raza M."/>
            <person name="Shah T.M."/>
            <person name="Rai A."/>
            <person name="Jena J.K."/>
        </authorList>
    </citation>
    <scope>NUCLEOTIDE SEQUENCE [LARGE SCALE GENOMIC DNA]</scope>
    <source>
        <strain evidence="2">DASCIFA01</strain>
        <tissue evidence="2">Testis</tissue>
    </source>
</reference>
<comment type="caution">
    <text evidence="2">The sequence shown here is derived from an EMBL/GenBank/DDBJ whole genome shotgun (WGS) entry which is preliminary data.</text>
</comment>
<evidence type="ECO:0000313" key="2">
    <source>
        <dbReference type="EMBL" id="RXN31043.1"/>
    </source>
</evidence>
<evidence type="ECO:0000313" key="3">
    <source>
        <dbReference type="Proteomes" id="UP000290572"/>
    </source>
</evidence>